<evidence type="ECO:0000313" key="2">
    <source>
        <dbReference type="Proteomes" id="UP001149090"/>
    </source>
</evidence>
<name>A0A9Q0LNA7_ANAIG</name>
<keyword evidence="2" id="KW-1185">Reference proteome</keyword>
<sequence length="93" mass="11341">MKKFQYIKNIIEENDIFNNPKQIIIIIILVHIFSNETNFRICFEEKWENYYLEDLNPIFSFPSKFKFSLSSIFDQIITLKIKMKNKNNQNNEK</sequence>
<evidence type="ECO:0000313" key="1">
    <source>
        <dbReference type="EMBL" id="KAJ5074543.1"/>
    </source>
</evidence>
<protein>
    <submittedName>
        <fullName evidence="1">Uncharacterized protein</fullName>
    </submittedName>
</protein>
<dbReference type="Proteomes" id="UP001149090">
    <property type="component" value="Unassembled WGS sequence"/>
</dbReference>
<dbReference type="AlphaFoldDB" id="A0A9Q0LNA7"/>
<organism evidence="1 2">
    <name type="scientific">Anaeramoeba ignava</name>
    <name type="common">Anaerobic marine amoeba</name>
    <dbReference type="NCBI Taxonomy" id="1746090"/>
    <lineage>
        <taxon>Eukaryota</taxon>
        <taxon>Metamonada</taxon>
        <taxon>Anaeramoebidae</taxon>
        <taxon>Anaeramoeba</taxon>
    </lineage>
</organism>
<dbReference type="EMBL" id="JAPDFW010000070">
    <property type="protein sequence ID" value="KAJ5074543.1"/>
    <property type="molecule type" value="Genomic_DNA"/>
</dbReference>
<proteinExistence type="predicted"/>
<accession>A0A9Q0LNA7</accession>
<gene>
    <name evidence="1" type="ORF">M0811_01174</name>
</gene>
<comment type="caution">
    <text evidence="1">The sequence shown here is derived from an EMBL/GenBank/DDBJ whole genome shotgun (WGS) entry which is preliminary data.</text>
</comment>
<reference evidence="1" key="1">
    <citation type="submission" date="2022-10" db="EMBL/GenBank/DDBJ databases">
        <title>Novel sulphate-reducing endosymbionts in the free-living metamonad Anaeramoeba.</title>
        <authorList>
            <person name="Jerlstrom-Hultqvist J."/>
            <person name="Cepicka I."/>
            <person name="Gallot-Lavallee L."/>
            <person name="Salas-Leiva D."/>
            <person name="Curtis B.A."/>
            <person name="Zahonova K."/>
            <person name="Pipaliya S."/>
            <person name="Dacks J."/>
            <person name="Roger A.J."/>
        </authorList>
    </citation>
    <scope>NUCLEOTIDE SEQUENCE</scope>
    <source>
        <strain evidence="1">BMAN</strain>
    </source>
</reference>